<dbReference type="InterPro" id="IPR006680">
    <property type="entry name" value="Amidohydro-rel"/>
</dbReference>
<dbReference type="GO" id="GO:0016787">
    <property type="term" value="F:hydrolase activity"/>
    <property type="evidence" value="ECO:0007669"/>
    <property type="project" value="UniProtKB-KW"/>
</dbReference>
<dbReference type="EMBL" id="VBAK01000168">
    <property type="protein sequence ID" value="TMI87056.1"/>
    <property type="molecule type" value="Genomic_DNA"/>
</dbReference>
<dbReference type="InterPro" id="IPR032466">
    <property type="entry name" value="Metal_Hydrolase"/>
</dbReference>
<evidence type="ECO:0000313" key="2">
    <source>
        <dbReference type="EMBL" id="TMI87056.1"/>
    </source>
</evidence>
<dbReference type="PANTHER" id="PTHR42889">
    <property type="entry name" value="BLR3681 PROTEIN"/>
    <property type="match status" value="1"/>
</dbReference>
<feature type="domain" description="Amidohydrolase-related" evidence="1">
    <location>
        <begin position="89"/>
        <end position="318"/>
    </location>
</feature>
<evidence type="ECO:0000313" key="3">
    <source>
        <dbReference type="Proteomes" id="UP000318509"/>
    </source>
</evidence>
<accession>A0A537JV56</accession>
<dbReference type="Proteomes" id="UP000318509">
    <property type="component" value="Unassembled WGS sequence"/>
</dbReference>
<evidence type="ECO:0000259" key="1">
    <source>
        <dbReference type="Pfam" id="PF04909"/>
    </source>
</evidence>
<name>A0A537JV56_9BACT</name>
<dbReference type="SUPFAM" id="SSF51556">
    <property type="entry name" value="Metallo-dependent hydrolases"/>
    <property type="match status" value="1"/>
</dbReference>
<protein>
    <submittedName>
        <fullName evidence="2">Amidohydrolase</fullName>
    </submittedName>
</protein>
<keyword evidence="2" id="KW-0378">Hydrolase</keyword>
<proteinExistence type="predicted"/>
<gene>
    <name evidence="2" type="ORF">E6H00_16870</name>
</gene>
<organism evidence="2 3">
    <name type="scientific">Candidatus Segetimicrobium genomatis</name>
    <dbReference type="NCBI Taxonomy" id="2569760"/>
    <lineage>
        <taxon>Bacteria</taxon>
        <taxon>Bacillati</taxon>
        <taxon>Candidatus Sysuimicrobiota</taxon>
        <taxon>Candidatus Sysuimicrobiia</taxon>
        <taxon>Candidatus Sysuimicrobiales</taxon>
        <taxon>Candidatus Segetimicrobiaceae</taxon>
        <taxon>Candidatus Segetimicrobium</taxon>
    </lineage>
</organism>
<dbReference type="PANTHER" id="PTHR42889:SF1">
    <property type="entry name" value="BLR3681 PROTEIN"/>
    <property type="match status" value="1"/>
</dbReference>
<dbReference type="AlphaFoldDB" id="A0A537JV56"/>
<comment type="caution">
    <text evidence="2">The sequence shown here is derived from an EMBL/GenBank/DDBJ whole genome shotgun (WGS) entry which is preliminary data.</text>
</comment>
<dbReference type="Pfam" id="PF04909">
    <property type="entry name" value="Amidohydro_2"/>
    <property type="match status" value="1"/>
</dbReference>
<sequence>MLQGNFVFDCVVHAYNMSDANLLDRPDAEIGRGSILRLGQETRAPGSDLGYTTFARDWTHQDLWDMVFARSNTDRAMAQTVPIFDWFKDGFAPVAAQHAFAAAYPDRVMFCGGVDPSFHGEAVLDEMERQVTELKARSFKFYNAHVDGKTWRCDDESVAYPMYEKARRLGIRVLQFHKGIPFGNQNMEDLRPNDLQKAARDFPDLTFVIHHLALPYFDECVSIAARFPNVYLALSGVLALYFVRRKGFLMQMGQLLAEVGADKLLWGSEAALMGCPQPYLDALWALRIPEELQEDYGFPEITDEDKRKILGTNFARLMGVEAPRPPGGRN</sequence>
<reference evidence="2 3" key="1">
    <citation type="journal article" date="2019" name="Nat. Microbiol.">
        <title>Mediterranean grassland soil C-N compound turnover is dependent on rainfall and depth, and is mediated by genomically divergent microorganisms.</title>
        <authorList>
            <person name="Diamond S."/>
            <person name="Andeer P.F."/>
            <person name="Li Z."/>
            <person name="Crits-Christoph A."/>
            <person name="Burstein D."/>
            <person name="Anantharaman K."/>
            <person name="Lane K.R."/>
            <person name="Thomas B.C."/>
            <person name="Pan C."/>
            <person name="Northen T.R."/>
            <person name="Banfield J.F."/>
        </authorList>
    </citation>
    <scope>NUCLEOTIDE SEQUENCE [LARGE SCALE GENOMIC DNA]</scope>
    <source>
        <strain evidence="2">NP_3</strain>
    </source>
</reference>
<dbReference type="Gene3D" id="3.20.20.140">
    <property type="entry name" value="Metal-dependent hydrolases"/>
    <property type="match status" value="1"/>
</dbReference>